<accession>A0A1M5KJ52</accession>
<keyword evidence="4" id="KW-1185">Reference proteome</keyword>
<evidence type="ECO:0000313" key="4">
    <source>
        <dbReference type="Proteomes" id="UP000184212"/>
    </source>
</evidence>
<reference evidence="3 4" key="1">
    <citation type="submission" date="2016-11" db="EMBL/GenBank/DDBJ databases">
        <authorList>
            <person name="Jaros S."/>
            <person name="Januszkiewicz K."/>
            <person name="Wedrychowicz H."/>
        </authorList>
    </citation>
    <scope>NUCLEOTIDE SEQUENCE [LARGE SCALE GENOMIC DNA]</scope>
    <source>
        <strain evidence="3 4">DSM 24574</strain>
    </source>
</reference>
<keyword evidence="1" id="KW-0732">Signal</keyword>
<dbReference type="InterPro" id="IPR035986">
    <property type="entry name" value="PKD_dom_sf"/>
</dbReference>
<feature type="signal peptide" evidence="1">
    <location>
        <begin position="1"/>
        <end position="18"/>
    </location>
</feature>
<dbReference type="AlphaFoldDB" id="A0A1M5KJ52"/>
<dbReference type="EMBL" id="FQWQ01000001">
    <property type="protein sequence ID" value="SHG52213.1"/>
    <property type="molecule type" value="Genomic_DNA"/>
</dbReference>
<organism evidence="3 4">
    <name type="scientific">Chryseolinea serpens</name>
    <dbReference type="NCBI Taxonomy" id="947013"/>
    <lineage>
        <taxon>Bacteria</taxon>
        <taxon>Pseudomonadati</taxon>
        <taxon>Bacteroidota</taxon>
        <taxon>Cytophagia</taxon>
        <taxon>Cytophagales</taxon>
        <taxon>Fulvivirgaceae</taxon>
        <taxon>Chryseolinea</taxon>
    </lineage>
</organism>
<name>A0A1M5KJ52_9BACT</name>
<dbReference type="InterPro" id="IPR022409">
    <property type="entry name" value="PKD/Chitinase_dom"/>
</dbReference>
<evidence type="ECO:0000256" key="1">
    <source>
        <dbReference type="SAM" id="SignalP"/>
    </source>
</evidence>
<dbReference type="STRING" id="947013.SAMN04488109_0648"/>
<dbReference type="Pfam" id="PF00801">
    <property type="entry name" value="PKD"/>
    <property type="match status" value="1"/>
</dbReference>
<dbReference type="SMART" id="SM00089">
    <property type="entry name" value="PKD"/>
    <property type="match status" value="1"/>
</dbReference>
<dbReference type="InterPro" id="IPR013783">
    <property type="entry name" value="Ig-like_fold"/>
</dbReference>
<sequence length="456" mass="51408">MFLLFCGAWLLLWFAGCSDEPSATEVNLVRITYVSQESEFLFAGRPVRLGVQSFYQSSSNISCEWHFGDGESSNESYPTHTYTFPGTYRITVIADLGKKFSRDTLITILPPPKVFGAKTSKETGIFLYQDKSHYYRVLYTSEGTGAPRFGLMALTPELDSVYAKLLPFQWEQRQWTVPPMVNTQENLVVLNNQFWRFDLTANLLATQTIQRHDVAPRLTENAGEYDLTSTNYNASLVFIDHLNSQGELTDHQQYDVSKSGYDYAGVTFKGTDQLLLHYKKPGTLNTLSTTLVSKRKLNGEVLFEKEYTLSAVFDIIPLTSGYVYSAEAYFDFNGSPTGPEAWHVSTRVDEKGEVLWQVDNAAMQGRGYGIGYGPPLQVLEIDGFTYIFQENMIGTKVDPDGKVVWSRFFGSTRYDIFNMAIVNNKNNLVLLGSQDGDHSDLMLMEIDQNGNLVSHP</sequence>
<dbReference type="InterPro" id="IPR000601">
    <property type="entry name" value="PKD_dom"/>
</dbReference>
<dbReference type="Proteomes" id="UP000184212">
    <property type="component" value="Unassembled WGS sequence"/>
</dbReference>
<dbReference type="Gene3D" id="2.60.40.10">
    <property type="entry name" value="Immunoglobulins"/>
    <property type="match status" value="1"/>
</dbReference>
<gene>
    <name evidence="3" type="ORF">SAMN04488109_0648</name>
</gene>
<proteinExistence type="predicted"/>
<evidence type="ECO:0000313" key="3">
    <source>
        <dbReference type="EMBL" id="SHG52213.1"/>
    </source>
</evidence>
<dbReference type="PROSITE" id="PS50093">
    <property type="entry name" value="PKD"/>
    <property type="match status" value="1"/>
</dbReference>
<dbReference type="SUPFAM" id="SSF49299">
    <property type="entry name" value="PKD domain"/>
    <property type="match status" value="1"/>
</dbReference>
<dbReference type="CDD" id="cd00146">
    <property type="entry name" value="PKD"/>
    <property type="match status" value="1"/>
</dbReference>
<evidence type="ECO:0000259" key="2">
    <source>
        <dbReference type="PROSITE" id="PS50093"/>
    </source>
</evidence>
<feature type="chain" id="PRO_5012002421" evidence="1">
    <location>
        <begin position="19"/>
        <end position="456"/>
    </location>
</feature>
<feature type="domain" description="PKD" evidence="2">
    <location>
        <begin position="56"/>
        <end position="94"/>
    </location>
</feature>
<protein>
    <submittedName>
        <fullName evidence="3">PKD domain-containing protein</fullName>
    </submittedName>
</protein>